<keyword evidence="1 4" id="KW-0028">Amino-acid biosynthesis</keyword>
<sequence>MIKAVLIDIEGTVSPIRFVKEFLFPYSKERIDSFLKENASNEKIQKIISQIQKIEKKELSLEEVSQILKNWIDEDRKIAPLKDIQGMIWKEGFEKGKLKAPIYEDAYRKLLQWKEKGYRLYIYSSGSVQAQKLFFSYTEKGNLLNLFSGFFDTKTGNKKESQSYLKIAQQIGAKPEEIVFLSDNPDEIKAAAKAGMKVYRLVRPEDAQFIENFPYPQIKSFEEVEL</sequence>
<organism evidence="5 6">
    <name type="scientific">Persephonella atlantica</name>
    <dbReference type="NCBI Taxonomy" id="2699429"/>
    <lineage>
        <taxon>Bacteria</taxon>
        <taxon>Pseudomonadati</taxon>
        <taxon>Aquificota</taxon>
        <taxon>Aquificia</taxon>
        <taxon>Aquificales</taxon>
        <taxon>Hydrogenothermaceae</taxon>
        <taxon>Persephonella</taxon>
    </lineage>
</organism>
<evidence type="ECO:0000313" key="5">
    <source>
        <dbReference type="EMBL" id="MBK3331742.1"/>
    </source>
</evidence>
<dbReference type="PRINTS" id="PR00413">
    <property type="entry name" value="HADHALOGNASE"/>
</dbReference>
<accession>A0ABS1GFP4</accession>
<keyword evidence="4" id="KW-0460">Magnesium</keyword>
<dbReference type="Gene3D" id="1.10.720.60">
    <property type="match status" value="1"/>
</dbReference>
<evidence type="ECO:0000313" key="6">
    <source>
        <dbReference type="Proteomes" id="UP000772812"/>
    </source>
</evidence>
<dbReference type="SFLD" id="SFLDG01129">
    <property type="entry name" value="C1.5:_HAD__Beta-PGM__Phosphata"/>
    <property type="match status" value="1"/>
</dbReference>
<comment type="subunit">
    <text evidence="4">Monomer.</text>
</comment>
<comment type="catalytic activity">
    <reaction evidence="4">
        <text>5-methylsulfanyl-2,3-dioxopentyl phosphate + H2O = 1,2-dihydroxy-5-(methylsulfanyl)pent-1-en-3-one + phosphate</text>
        <dbReference type="Rhea" id="RHEA:21700"/>
        <dbReference type="ChEBI" id="CHEBI:15377"/>
        <dbReference type="ChEBI" id="CHEBI:43474"/>
        <dbReference type="ChEBI" id="CHEBI:49252"/>
        <dbReference type="ChEBI" id="CHEBI:58828"/>
        <dbReference type="EC" id="3.1.3.77"/>
    </reaction>
</comment>
<evidence type="ECO:0000256" key="3">
    <source>
        <dbReference type="ARBA" id="ARBA00023167"/>
    </source>
</evidence>
<dbReference type="InterPro" id="IPR036412">
    <property type="entry name" value="HAD-like_sf"/>
</dbReference>
<dbReference type="SFLD" id="SFLDG01133">
    <property type="entry name" value="C1.5.4:_Enolase-phosphatase_Li"/>
    <property type="match status" value="1"/>
</dbReference>
<reference evidence="5 6" key="1">
    <citation type="journal article" date="2021" name="Syst. Appl. Microbiol.">
        <title>Persephonella atlantica sp. nov.: How to adapt to physico-chemical gradients in high temperature hydrothermal habitats.</title>
        <authorList>
            <person name="Francois D.X."/>
            <person name="Godfroy A."/>
            <person name="Mathien C."/>
            <person name="Aube J."/>
            <person name="Cathalot C."/>
            <person name="Lesongeur F."/>
            <person name="L'Haridon S."/>
            <person name="Philippon X."/>
            <person name="Roussel E.G."/>
        </authorList>
    </citation>
    <scope>NUCLEOTIDE SEQUENCE [LARGE SCALE GENOMIC DNA]</scope>
    <source>
        <strain evidence="5 6">MO1340</strain>
    </source>
</reference>
<dbReference type="CDD" id="cd01629">
    <property type="entry name" value="HAD_EP"/>
    <property type="match status" value="1"/>
</dbReference>
<dbReference type="NCBIfam" id="TIGR01691">
    <property type="entry name" value="enolase-ppase"/>
    <property type="match status" value="1"/>
</dbReference>
<dbReference type="Proteomes" id="UP000772812">
    <property type="component" value="Unassembled WGS sequence"/>
</dbReference>
<gene>
    <name evidence="4 5" type="primary">mtnC</name>
    <name evidence="5" type="ORF">GWK41_01520</name>
</gene>
<keyword evidence="4" id="KW-0479">Metal-binding</keyword>
<dbReference type="NCBIfam" id="TIGR01549">
    <property type="entry name" value="HAD-SF-IA-v1"/>
    <property type="match status" value="1"/>
</dbReference>
<keyword evidence="2 4" id="KW-0378">Hydrolase</keyword>
<evidence type="ECO:0000256" key="4">
    <source>
        <dbReference type="HAMAP-Rule" id="MF_01681"/>
    </source>
</evidence>
<comment type="similarity">
    <text evidence="4">Belongs to the HAD-like hydrolase superfamily. MasA/MtnC family.</text>
</comment>
<dbReference type="EC" id="3.1.3.77" evidence="4"/>
<proteinExistence type="inferred from homology"/>
<protein>
    <recommendedName>
        <fullName evidence="4">Enolase-phosphatase E1</fullName>
        <ecNumber evidence="4">3.1.3.77</ecNumber>
    </recommendedName>
    <alternativeName>
        <fullName evidence="4">2,3-diketo-5-methylthio-1-phosphopentane phosphatase</fullName>
    </alternativeName>
</protein>
<keyword evidence="6" id="KW-1185">Reference proteome</keyword>
<dbReference type="SUPFAM" id="SSF56784">
    <property type="entry name" value="HAD-like"/>
    <property type="match status" value="1"/>
</dbReference>
<name>A0ABS1GFP4_9AQUI</name>
<evidence type="ECO:0000256" key="1">
    <source>
        <dbReference type="ARBA" id="ARBA00022605"/>
    </source>
</evidence>
<dbReference type="SFLD" id="SFLDF00044">
    <property type="entry name" value="enolase-phosphatase"/>
    <property type="match status" value="1"/>
</dbReference>
<dbReference type="HAMAP" id="MF_01681">
    <property type="entry name" value="Salvage_MtnC"/>
    <property type="match status" value="1"/>
</dbReference>
<comment type="function">
    <text evidence="4">Bifunctional enzyme that catalyzes the enolization of 2,3-diketo-5-methylthiopentyl-1-phosphate (DK-MTP-1-P) into the intermediate 2-hydroxy-3-keto-5-methylthiopentenyl-1-phosphate (HK-MTPenyl-1-P), which is then dephosphorylated to form the acireductone 1,2-dihydroxy-3-keto-5-methylthiopentene (DHK-MTPene).</text>
</comment>
<dbReference type="InterPro" id="IPR023943">
    <property type="entry name" value="Enolase-ppase_E1"/>
</dbReference>
<dbReference type="RefSeq" id="WP_200673147.1">
    <property type="nucleotide sequence ID" value="NZ_JAACYA010000001.1"/>
</dbReference>
<evidence type="ECO:0000256" key="2">
    <source>
        <dbReference type="ARBA" id="ARBA00022801"/>
    </source>
</evidence>
<dbReference type="SFLD" id="SFLDS00003">
    <property type="entry name" value="Haloacid_Dehalogenase"/>
    <property type="match status" value="1"/>
</dbReference>
<keyword evidence="3 4" id="KW-0486">Methionine biosynthesis</keyword>
<comment type="cofactor">
    <cofactor evidence="4">
        <name>Mg(2+)</name>
        <dbReference type="ChEBI" id="CHEBI:18420"/>
    </cofactor>
    <text evidence="4">Binds 1 Mg(2+) ion per subunit.</text>
</comment>
<comment type="caution">
    <text evidence="5">The sequence shown here is derived from an EMBL/GenBank/DDBJ whole genome shotgun (WGS) entry which is preliminary data.</text>
</comment>
<dbReference type="InterPro" id="IPR023214">
    <property type="entry name" value="HAD_sf"/>
</dbReference>
<dbReference type="EMBL" id="JAACYA010000001">
    <property type="protein sequence ID" value="MBK3331742.1"/>
    <property type="molecule type" value="Genomic_DNA"/>
</dbReference>
<comment type="pathway">
    <text evidence="4">Amino-acid biosynthesis; L-methionine biosynthesis via salvage pathway; L-methionine from S-methyl-5-thio-alpha-D-ribose 1-phosphate: step 3/6.</text>
</comment>
<dbReference type="GO" id="GO:0043874">
    <property type="term" value="F:acireductone synthase activity"/>
    <property type="evidence" value="ECO:0007669"/>
    <property type="project" value="UniProtKB-EC"/>
</dbReference>
<dbReference type="Gene3D" id="3.40.50.1000">
    <property type="entry name" value="HAD superfamily/HAD-like"/>
    <property type="match status" value="1"/>
</dbReference>
<dbReference type="NCBIfam" id="TIGR01509">
    <property type="entry name" value="HAD-SF-IA-v3"/>
    <property type="match status" value="1"/>
</dbReference>
<dbReference type="PANTHER" id="PTHR20371:SF1">
    <property type="entry name" value="ENOLASE-PHOSPHATASE E1"/>
    <property type="match status" value="1"/>
</dbReference>
<dbReference type="InterPro" id="IPR006439">
    <property type="entry name" value="HAD-SF_hydro_IA"/>
</dbReference>
<comment type="pathway">
    <text evidence="4">Amino-acid biosynthesis; L-methionine biosynthesis via salvage pathway; L-methionine from S-methyl-5-thio-alpha-D-ribose 1-phosphate: step 4/6.</text>
</comment>
<dbReference type="PANTHER" id="PTHR20371">
    <property type="entry name" value="ENOLASE-PHOSPHATASE E1"/>
    <property type="match status" value="1"/>
</dbReference>
<dbReference type="Pfam" id="PF00702">
    <property type="entry name" value="Hydrolase"/>
    <property type="match status" value="1"/>
</dbReference>